<feature type="domain" description="Homeobox" evidence="13">
    <location>
        <begin position="1"/>
        <end position="57"/>
    </location>
</feature>
<dbReference type="Pfam" id="PF00046">
    <property type="entry name" value="Homeodomain"/>
    <property type="match status" value="1"/>
</dbReference>
<evidence type="ECO:0000256" key="11">
    <source>
        <dbReference type="RuleBase" id="RU000682"/>
    </source>
</evidence>
<dbReference type="EnsemblMetazoa" id="HelroT127812">
    <property type="protein sequence ID" value="HelroP127812"/>
    <property type="gene ID" value="HelroG127812"/>
</dbReference>
<reference evidence="14 16" key="2">
    <citation type="journal article" date="2013" name="Nature">
        <title>Insights into bilaterian evolution from three spiralian genomes.</title>
        <authorList>
            <person name="Simakov O."/>
            <person name="Marletaz F."/>
            <person name="Cho S.J."/>
            <person name="Edsinger-Gonzales E."/>
            <person name="Havlak P."/>
            <person name="Hellsten U."/>
            <person name="Kuo D.H."/>
            <person name="Larsson T."/>
            <person name="Lv J."/>
            <person name="Arendt D."/>
            <person name="Savage R."/>
            <person name="Osoegawa K."/>
            <person name="de Jong P."/>
            <person name="Grimwood J."/>
            <person name="Chapman J.A."/>
            <person name="Shapiro H."/>
            <person name="Aerts A."/>
            <person name="Otillar R.P."/>
            <person name="Terry A.Y."/>
            <person name="Boore J.L."/>
            <person name="Grigoriev I.V."/>
            <person name="Lindberg D.R."/>
            <person name="Seaver E.C."/>
            <person name="Weisblat D.A."/>
            <person name="Putnam N.H."/>
            <person name="Rokhsar D.S."/>
        </authorList>
    </citation>
    <scope>NUCLEOTIDE SEQUENCE</scope>
</reference>
<gene>
    <name evidence="15" type="primary">20196030</name>
    <name evidence="14" type="ORF">HELRODRAFT_127812</name>
</gene>
<protein>
    <recommendedName>
        <fullName evidence="13">Homeobox domain-containing protein</fullName>
    </recommendedName>
</protein>
<dbReference type="InterPro" id="IPR001356">
    <property type="entry name" value="HD"/>
</dbReference>
<proteinExistence type="inferred from homology"/>
<evidence type="ECO:0000256" key="12">
    <source>
        <dbReference type="SAM" id="MobiDB-lite"/>
    </source>
</evidence>
<dbReference type="InterPro" id="IPR009057">
    <property type="entry name" value="Homeodomain-like_sf"/>
</dbReference>
<dbReference type="OrthoDB" id="6159439at2759"/>
<dbReference type="PROSITE" id="PS00027">
    <property type="entry name" value="HOMEOBOX_1"/>
    <property type="match status" value="1"/>
</dbReference>
<dbReference type="HOGENOM" id="CLU_049543_5_1_1"/>
<evidence type="ECO:0000256" key="4">
    <source>
        <dbReference type="ARBA" id="ARBA00023015"/>
    </source>
</evidence>
<keyword evidence="7" id="KW-0804">Transcription</keyword>
<evidence type="ECO:0000256" key="6">
    <source>
        <dbReference type="ARBA" id="ARBA00023155"/>
    </source>
</evidence>
<dbReference type="GO" id="GO:0003677">
    <property type="term" value="F:DNA binding"/>
    <property type="evidence" value="ECO:0007669"/>
    <property type="project" value="UniProtKB-UniRule"/>
</dbReference>
<feature type="compositionally biased region" description="Polar residues" evidence="12">
    <location>
        <begin position="71"/>
        <end position="81"/>
    </location>
</feature>
<sequence>RIRTNFTSVQLEILEKTFLSHHYPDTNTCLILSQKLGLSNSTLQIWFQNRRAKWRRKEHTKRAPGRPANNAPRSSCSGQPI</sequence>
<evidence type="ECO:0000256" key="9">
    <source>
        <dbReference type="ARBA" id="ARBA00038351"/>
    </source>
</evidence>
<evidence type="ECO:0000256" key="8">
    <source>
        <dbReference type="ARBA" id="ARBA00023242"/>
    </source>
</evidence>
<evidence type="ECO:0000256" key="3">
    <source>
        <dbReference type="ARBA" id="ARBA00022902"/>
    </source>
</evidence>
<dbReference type="eggNOG" id="KOG0490">
    <property type="taxonomic scope" value="Eukaryota"/>
</dbReference>
<evidence type="ECO:0000256" key="10">
    <source>
        <dbReference type="PROSITE-ProRule" id="PRU00108"/>
    </source>
</evidence>
<dbReference type="CDD" id="cd00086">
    <property type="entry name" value="homeodomain"/>
    <property type="match status" value="1"/>
</dbReference>
<feature type="compositionally biased region" description="Basic residues" evidence="12">
    <location>
        <begin position="55"/>
        <end position="64"/>
    </location>
</feature>
<keyword evidence="5 10" id="KW-0238">DNA-binding</keyword>
<keyword evidence="16" id="KW-1185">Reference proteome</keyword>
<dbReference type="Gene3D" id="1.10.10.60">
    <property type="entry name" value="Homeodomain-like"/>
    <property type="match status" value="1"/>
</dbReference>
<organism evidence="15 16">
    <name type="scientific">Helobdella robusta</name>
    <name type="common">Californian leech</name>
    <dbReference type="NCBI Taxonomy" id="6412"/>
    <lineage>
        <taxon>Eukaryota</taxon>
        <taxon>Metazoa</taxon>
        <taxon>Spiralia</taxon>
        <taxon>Lophotrochozoa</taxon>
        <taxon>Annelida</taxon>
        <taxon>Clitellata</taxon>
        <taxon>Hirudinea</taxon>
        <taxon>Rhynchobdellida</taxon>
        <taxon>Glossiphoniidae</taxon>
        <taxon>Helobdella</taxon>
    </lineage>
</organism>
<evidence type="ECO:0000259" key="13">
    <source>
        <dbReference type="PROSITE" id="PS50071"/>
    </source>
</evidence>
<keyword evidence="8 10" id="KW-0539">Nucleus</keyword>
<dbReference type="PROSITE" id="PS50071">
    <property type="entry name" value="HOMEOBOX_2"/>
    <property type="match status" value="1"/>
</dbReference>
<evidence type="ECO:0000256" key="7">
    <source>
        <dbReference type="ARBA" id="ARBA00023163"/>
    </source>
</evidence>
<dbReference type="EMBL" id="KB097026">
    <property type="protein sequence ID" value="ESO00082.1"/>
    <property type="molecule type" value="Genomic_DNA"/>
</dbReference>
<name>T1EHI0_HELRO</name>
<reference evidence="16" key="1">
    <citation type="submission" date="2012-12" db="EMBL/GenBank/DDBJ databases">
        <authorList>
            <person name="Hellsten U."/>
            <person name="Grimwood J."/>
            <person name="Chapman J.A."/>
            <person name="Shapiro H."/>
            <person name="Aerts A."/>
            <person name="Otillar R.P."/>
            <person name="Terry A.Y."/>
            <person name="Boore J.L."/>
            <person name="Simakov O."/>
            <person name="Marletaz F."/>
            <person name="Cho S.-J."/>
            <person name="Edsinger-Gonzales E."/>
            <person name="Havlak P."/>
            <person name="Kuo D.-H."/>
            <person name="Larsson T."/>
            <person name="Lv J."/>
            <person name="Arendt D."/>
            <person name="Savage R."/>
            <person name="Osoegawa K."/>
            <person name="de Jong P."/>
            <person name="Lindberg D.R."/>
            <person name="Seaver E.C."/>
            <person name="Weisblat D.A."/>
            <person name="Putnam N.H."/>
            <person name="Grigoriev I.V."/>
            <person name="Rokhsar D.S."/>
        </authorList>
    </citation>
    <scope>NUCLEOTIDE SEQUENCE</scope>
</reference>
<dbReference type="GeneID" id="20196030"/>
<keyword evidence="1" id="KW-0217">Developmental protein</keyword>
<dbReference type="PANTHER" id="PTHR46799">
    <property type="entry name" value="HOMEOBOX PROTEIN UNC-4 HOMOLOG"/>
    <property type="match status" value="1"/>
</dbReference>
<accession>T1EHI0</accession>
<keyword evidence="4" id="KW-0805">Transcription regulation</keyword>
<dbReference type="Proteomes" id="UP000015101">
    <property type="component" value="Unassembled WGS sequence"/>
</dbReference>
<keyword evidence="3" id="KW-0524">Neurogenesis</keyword>
<keyword evidence="2" id="KW-0221">Differentiation</keyword>
<evidence type="ECO:0000313" key="14">
    <source>
        <dbReference type="EMBL" id="ESO00082.1"/>
    </source>
</evidence>
<dbReference type="InterPro" id="IPR017970">
    <property type="entry name" value="Homeobox_CS"/>
</dbReference>
<dbReference type="GO" id="GO:0000981">
    <property type="term" value="F:DNA-binding transcription factor activity, RNA polymerase II-specific"/>
    <property type="evidence" value="ECO:0007669"/>
    <property type="project" value="InterPro"/>
</dbReference>
<evidence type="ECO:0000313" key="15">
    <source>
        <dbReference type="EnsemblMetazoa" id="HelroP127812"/>
    </source>
</evidence>
<dbReference type="InParanoid" id="T1EHI0"/>
<dbReference type="CTD" id="20196030"/>
<feature type="DNA-binding region" description="Homeobox" evidence="10">
    <location>
        <begin position="3"/>
        <end position="58"/>
    </location>
</feature>
<comment type="similarity">
    <text evidence="9">Belongs to the paired homeobox family. Unc-4 subfamily.</text>
</comment>
<evidence type="ECO:0000256" key="1">
    <source>
        <dbReference type="ARBA" id="ARBA00022473"/>
    </source>
</evidence>
<evidence type="ECO:0000256" key="5">
    <source>
        <dbReference type="ARBA" id="ARBA00023125"/>
    </source>
</evidence>
<dbReference type="SMART" id="SM00389">
    <property type="entry name" value="HOX"/>
    <property type="match status" value="1"/>
</dbReference>
<keyword evidence="6 10" id="KW-0371">Homeobox</keyword>
<dbReference type="STRING" id="6412.T1EHI0"/>
<reference evidence="15" key="3">
    <citation type="submission" date="2015-06" db="UniProtKB">
        <authorList>
            <consortium name="EnsemblMetazoa"/>
        </authorList>
    </citation>
    <scope>IDENTIFICATION</scope>
</reference>
<dbReference type="AlphaFoldDB" id="T1EHI0"/>
<comment type="subcellular location">
    <subcellularLocation>
        <location evidence="10 11">Nucleus</location>
    </subcellularLocation>
</comment>
<dbReference type="KEGG" id="hro:HELRODRAFT_127812"/>
<dbReference type="SUPFAM" id="SSF46689">
    <property type="entry name" value="Homeodomain-like"/>
    <property type="match status" value="1"/>
</dbReference>
<dbReference type="GO" id="GO:0005634">
    <property type="term" value="C:nucleus"/>
    <property type="evidence" value="ECO:0007669"/>
    <property type="project" value="UniProtKB-SubCell"/>
</dbReference>
<dbReference type="PANTHER" id="PTHR46799:SF1">
    <property type="entry name" value="HOMEOBOX PROTEIN UNC-4 HOMOLOG"/>
    <property type="match status" value="1"/>
</dbReference>
<feature type="region of interest" description="Disordered" evidence="12">
    <location>
        <begin position="55"/>
        <end position="81"/>
    </location>
</feature>
<dbReference type="EMBL" id="AMQM01005654">
    <property type="status" value="NOT_ANNOTATED_CDS"/>
    <property type="molecule type" value="Genomic_DNA"/>
</dbReference>
<dbReference type="RefSeq" id="XP_009021856.1">
    <property type="nucleotide sequence ID" value="XM_009023608.1"/>
</dbReference>
<dbReference type="GO" id="GO:0007399">
    <property type="term" value="P:nervous system development"/>
    <property type="evidence" value="ECO:0007669"/>
    <property type="project" value="UniProtKB-KW"/>
</dbReference>
<dbReference type="GO" id="GO:0030154">
    <property type="term" value="P:cell differentiation"/>
    <property type="evidence" value="ECO:0007669"/>
    <property type="project" value="UniProtKB-KW"/>
</dbReference>
<evidence type="ECO:0000256" key="2">
    <source>
        <dbReference type="ARBA" id="ARBA00022782"/>
    </source>
</evidence>
<evidence type="ECO:0000313" key="16">
    <source>
        <dbReference type="Proteomes" id="UP000015101"/>
    </source>
</evidence>